<dbReference type="GO" id="GO:0004592">
    <property type="term" value="F:pantoate-beta-alanine ligase activity"/>
    <property type="evidence" value="ECO:0007669"/>
    <property type="project" value="UniProtKB-UniRule"/>
</dbReference>
<keyword evidence="3 8" id="KW-0436">Ligase</keyword>
<accession>A0A1G7X1A0</accession>
<keyword evidence="4 8" id="KW-0566">Pantothenate biosynthesis</keyword>
<dbReference type="HAMAP" id="MF_00158">
    <property type="entry name" value="PanC"/>
    <property type="match status" value="1"/>
</dbReference>
<dbReference type="PANTHER" id="PTHR21299">
    <property type="entry name" value="CYTIDYLATE KINASE/PANTOATE-BETA-ALANINE LIGASE"/>
    <property type="match status" value="1"/>
</dbReference>
<dbReference type="SUPFAM" id="SSF52374">
    <property type="entry name" value="Nucleotidylyl transferase"/>
    <property type="match status" value="1"/>
</dbReference>
<proteinExistence type="inferred from homology"/>
<evidence type="ECO:0000256" key="4">
    <source>
        <dbReference type="ARBA" id="ARBA00022655"/>
    </source>
</evidence>
<dbReference type="Gene3D" id="3.30.1300.10">
    <property type="entry name" value="Pantoate-beta-alanine ligase, C-terminal domain"/>
    <property type="match status" value="1"/>
</dbReference>
<keyword evidence="10" id="KW-1185">Reference proteome</keyword>
<dbReference type="GO" id="GO:0005524">
    <property type="term" value="F:ATP binding"/>
    <property type="evidence" value="ECO:0007669"/>
    <property type="project" value="UniProtKB-KW"/>
</dbReference>
<keyword evidence="5 8" id="KW-0547">Nucleotide-binding</keyword>
<dbReference type="InterPro" id="IPR014729">
    <property type="entry name" value="Rossmann-like_a/b/a_fold"/>
</dbReference>
<comment type="subcellular location">
    <subcellularLocation>
        <location evidence="8">Cytoplasm</location>
    </subcellularLocation>
</comment>
<feature type="binding site" evidence="8">
    <location>
        <position position="67"/>
    </location>
    <ligand>
        <name>beta-alanine</name>
        <dbReference type="ChEBI" id="CHEBI:57966"/>
    </ligand>
</feature>
<keyword evidence="8" id="KW-0963">Cytoplasm</keyword>
<keyword evidence="6 8" id="KW-0067">ATP-binding</keyword>
<dbReference type="NCBIfam" id="TIGR00018">
    <property type="entry name" value="panC"/>
    <property type="match status" value="1"/>
</dbReference>
<dbReference type="Gene3D" id="3.40.50.620">
    <property type="entry name" value="HUPs"/>
    <property type="match status" value="1"/>
</dbReference>
<feature type="binding site" evidence="8">
    <location>
        <position position="183"/>
    </location>
    <ligand>
        <name>ATP</name>
        <dbReference type="ChEBI" id="CHEBI:30616"/>
    </ligand>
</feature>
<feature type="binding site" evidence="8">
    <location>
        <position position="160"/>
    </location>
    <ligand>
        <name>(R)-pantoate</name>
        <dbReference type="ChEBI" id="CHEBI:15980"/>
    </ligand>
</feature>
<dbReference type="AlphaFoldDB" id="A0A1G7X1A0"/>
<evidence type="ECO:0000256" key="5">
    <source>
        <dbReference type="ARBA" id="ARBA00022741"/>
    </source>
</evidence>
<evidence type="ECO:0000256" key="7">
    <source>
        <dbReference type="ARBA" id="ARBA00048258"/>
    </source>
</evidence>
<dbReference type="Pfam" id="PF02569">
    <property type="entry name" value="Pantoate_ligase"/>
    <property type="match status" value="1"/>
</dbReference>
<dbReference type="EC" id="6.3.2.1" evidence="8"/>
<evidence type="ECO:0000313" key="9">
    <source>
        <dbReference type="EMBL" id="SDG77931.1"/>
    </source>
</evidence>
<dbReference type="GO" id="GO:0015940">
    <property type="term" value="P:pantothenate biosynthetic process"/>
    <property type="evidence" value="ECO:0007669"/>
    <property type="project" value="UniProtKB-UniRule"/>
</dbReference>
<dbReference type="InterPro" id="IPR004821">
    <property type="entry name" value="Cyt_trans-like"/>
</dbReference>
<feature type="binding site" evidence="8">
    <location>
        <begin position="191"/>
        <end position="194"/>
    </location>
    <ligand>
        <name>ATP</name>
        <dbReference type="ChEBI" id="CHEBI:30616"/>
    </ligand>
</feature>
<evidence type="ECO:0000256" key="8">
    <source>
        <dbReference type="HAMAP-Rule" id="MF_00158"/>
    </source>
</evidence>
<dbReference type="PANTHER" id="PTHR21299:SF1">
    <property type="entry name" value="PANTOATE--BETA-ALANINE LIGASE"/>
    <property type="match status" value="1"/>
</dbReference>
<dbReference type="OrthoDB" id="9773087at2"/>
<comment type="catalytic activity">
    <reaction evidence="7 8">
        <text>(R)-pantoate + beta-alanine + ATP = (R)-pantothenate + AMP + diphosphate + H(+)</text>
        <dbReference type="Rhea" id="RHEA:10912"/>
        <dbReference type="ChEBI" id="CHEBI:15378"/>
        <dbReference type="ChEBI" id="CHEBI:15980"/>
        <dbReference type="ChEBI" id="CHEBI:29032"/>
        <dbReference type="ChEBI" id="CHEBI:30616"/>
        <dbReference type="ChEBI" id="CHEBI:33019"/>
        <dbReference type="ChEBI" id="CHEBI:57966"/>
        <dbReference type="ChEBI" id="CHEBI:456215"/>
        <dbReference type="EC" id="6.3.2.1"/>
    </reaction>
</comment>
<evidence type="ECO:0000313" key="10">
    <source>
        <dbReference type="Proteomes" id="UP000217076"/>
    </source>
</evidence>
<evidence type="ECO:0000256" key="2">
    <source>
        <dbReference type="ARBA" id="ARBA00009256"/>
    </source>
</evidence>
<feature type="binding site" evidence="8">
    <location>
        <begin position="36"/>
        <end position="43"/>
    </location>
    <ligand>
        <name>ATP</name>
        <dbReference type="ChEBI" id="CHEBI:30616"/>
    </ligand>
</feature>
<comment type="pathway">
    <text evidence="1 8">Cofactor biosynthesis; (R)-pantothenate biosynthesis; (R)-pantothenate from (R)-pantoate and beta-alanine: step 1/1.</text>
</comment>
<evidence type="ECO:0000256" key="3">
    <source>
        <dbReference type="ARBA" id="ARBA00022598"/>
    </source>
</evidence>
<comment type="subunit">
    <text evidence="8">Homodimer.</text>
</comment>
<dbReference type="UniPathway" id="UPA00028">
    <property type="reaction ID" value="UER00005"/>
</dbReference>
<reference evidence="10" key="1">
    <citation type="submission" date="2016-10" db="EMBL/GenBank/DDBJ databases">
        <authorList>
            <person name="Varghese N."/>
            <person name="Submissions S."/>
        </authorList>
    </citation>
    <scope>NUCLEOTIDE SEQUENCE [LARGE SCALE GENOMIC DNA]</scope>
    <source>
        <strain evidence="10">930I</strain>
    </source>
</reference>
<comment type="function">
    <text evidence="8">Catalyzes the condensation of pantoate with beta-alanine in an ATP-dependent reaction via a pantoyl-adenylate intermediate.</text>
</comment>
<dbReference type="RefSeq" id="WP_092616351.1">
    <property type="nucleotide sequence ID" value="NZ_FNCV01000002.1"/>
</dbReference>
<name>A0A1G7X1A0_9PROT</name>
<dbReference type="Proteomes" id="UP000217076">
    <property type="component" value="Unassembled WGS sequence"/>
</dbReference>
<dbReference type="STRING" id="83401.SAMN05421742_102395"/>
<dbReference type="EMBL" id="FNCV01000002">
    <property type="protein sequence ID" value="SDG77931.1"/>
    <property type="molecule type" value="Genomic_DNA"/>
</dbReference>
<dbReference type="CDD" id="cd00560">
    <property type="entry name" value="PanC"/>
    <property type="match status" value="1"/>
</dbReference>
<protein>
    <recommendedName>
        <fullName evidence="8">Pantothenate synthetase</fullName>
        <shortName evidence="8">PS</shortName>
        <ecNumber evidence="8">6.3.2.1</ecNumber>
    </recommendedName>
    <alternativeName>
        <fullName evidence="8">Pantoate--beta-alanine ligase</fullName>
    </alternativeName>
    <alternativeName>
        <fullName evidence="8">Pantoate-activating enzyme</fullName>
    </alternativeName>
</protein>
<dbReference type="GO" id="GO:0005829">
    <property type="term" value="C:cytosol"/>
    <property type="evidence" value="ECO:0007669"/>
    <property type="project" value="TreeGrafter"/>
</dbReference>
<feature type="binding site" evidence="8">
    <location>
        <begin position="154"/>
        <end position="157"/>
    </location>
    <ligand>
        <name>ATP</name>
        <dbReference type="ChEBI" id="CHEBI:30616"/>
    </ligand>
</feature>
<dbReference type="InterPro" id="IPR003721">
    <property type="entry name" value="Pantoate_ligase"/>
</dbReference>
<dbReference type="InterPro" id="IPR042176">
    <property type="entry name" value="Pantoate_ligase_C"/>
</dbReference>
<sequence length="292" mass="31671">MKSTALPPVARSPGELRAEVAALRAAGASVALVPTMGSLHAGHLALVRRAAEMADKVVVSIFVNPTQFAPHEDFDSYPRHFENDRASLAAEGLTHLVYYPGVGDMYPEGFATQVSVSGVSEGLCATTRPHFFDGVALVVAKLLNQCRPDVALFGEKDFQQLQVIRRLVADLDIGVRIEGVPIVREPDGLALSSRNAYLTEEQRARAAHLPRVLARVAGRVAMGEDVGIACREGIDELFEAGFDKVDYLEVRREADLSPVLGRRAPDQTHRPARVLAAAHLGRTRLIDNMPVQ</sequence>
<feature type="binding site" evidence="8">
    <location>
        <position position="67"/>
    </location>
    <ligand>
        <name>(R)-pantoate</name>
        <dbReference type="ChEBI" id="CHEBI:15980"/>
    </ligand>
</feature>
<feature type="active site" description="Proton donor" evidence="8">
    <location>
        <position position="43"/>
    </location>
</feature>
<evidence type="ECO:0000256" key="1">
    <source>
        <dbReference type="ARBA" id="ARBA00004990"/>
    </source>
</evidence>
<organism evidence="9 10">
    <name type="scientific">Roseospirillum parvum</name>
    <dbReference type="NCBI Taxonomy" id="83401"/>
    <lineage>
        <taxon>Bacteria</taxon>
        <taxon>Pseudomonadati</taxon>
        <taxon>Pseudomonadota</taxon>
        <taxon>Alphaproteobacteria</taxon>
        <taxon>Rhodospirillales</taxon>
        <taxon>Rhodospirillaceae</taxon>
        <taxon>Roseospirillum</taxon>
    </lineage>
</organism>
<gene>
    <name evidence="8" type="primary">panC</name>
    <name evidence="9" type="ORF">SAMN05421742_102395</name>
</gene>
<dbReference type="NCBIfam" id="TIGR00125">
    <property type="entry name" value="cyt_tran_rel"/>
    <property type="match status" value="1"/>
</dbReference>
<comment type="similarity">
    <text evidence="2 8">Belongs to the pantothenate synthetase family.</text>
</comment>
<evidence type="ECO:0000256" key="6">
    <source>
        <dbReference type="ARBA" id="ARBA00022840"/>
    </source>
</evidence>
<comment type="miscellaneous">
    <text evidence="8">The reaction proceeds by a bi uni uni bi ping pong mechanism.</text>
</comment>